<evidence type="ECO:0000313" key="3">
    <source>
        <dbReference type="Proteomes" id="UP000015344"/>
    </source>
</evidence>
<dbReference type="InterPro" id="IPR011990">
    <property type="entry name" value="TPR-like_helical_dom_sf"/>
</dbReference>
<comment type="caution">
    <text evidence="2">The sequence shown here is derived from an EMBL/GenBank/DDBJ whole genome shotgun (WGS) entry which is preliminary data.</text>
</comment>
<dbReference type="PROSITE" id="PS50005">
    <property type="entry name" value="TPR"/>
    <property type="match status" value="1"/>
</dbReference>
<dbReference type="RefSeq" id="WP_021262875.1">
    <property type="nucleotide sequence ID" value="NZ_ATMT01000104.1"/>
</dbReference>
<dbReference type="PATRIC" id="fig|1117108.3.peg.5971"/>
<dbReference type="AlphaFoldDB" id="S9SIA1"/>
<evidence type="ECO:0000256" key="1">
    <source>
        <dbReference type="PROSITE-ProRule" id="PRU00339"/>
    </source>
</evidence>
<organism evidence="2 3">
    <name type="scientific">Paenibacillus alvei TS-15</name>
    <dbReference type="NCBI Taxonomy" id="1117108"/>
    <lineage>
        <taxon>Bacteria</taxon>
        <taxon>Bacillati</taxon>
        <taxon>Bacillota</taxon>
        <taxon>Bacilli</taxon>
        <taxon>Bacillales</taxon>
        <taxon>Paenibacillaceae</taxon>
        <taxon>Paenibacillus</taxon>
    </lineage>
</organism>
<evidence type="ECO:0000313" key="2">
    <source>
        <dbReference type="EMBL" id="EPY03838.1"/>
    </source>
</evidence>
<dbReference type="SUPFAM" id="SSF48452">
    <property type="entry name" value="TPR-like"/>
    <property type="match status" value="1"/>
</dbReference>
<sequence>MNQVLMDQLNQWHEDDEHQRIVDTLLAIPENERDYKMKSRLVAAYNNLGLFEDALQQADRIAEEGQHDPLWHYRVGFTFYHVKRYEEAVQAFRTADQLQPGDEDIEYLMELSLTKSRKTATTRTTNCSQERSSLESEWISSDRAFFGYVS</sequence>
<dbReference type="eggNOG" id="COG0457">
    <property type="taxonomic scope" value="Bacteria"/>
</dbReference>
<dbReference type="Gene3D" id="1.25.40.10">
    <property type="entry name" value="Tetratricopeptide repeat domain"/>
    <property type="match status" value="1"/>
</dbReference>
<name>S9SIA1_PAEAL</name>
<protein>
    <submittedName>
        <fullName evidence="2">Uncharacterized protein</fullName>
    </submittedName>
</protein>
<accession>S9SIA1</accession>
<reference evidence="2 3" key="1">
    <citation type="submission" date="2013-05" db="EMBL/GenBank/DDBJ databases">
        <authorList>
            <person name="Strain E.A."/>
            <person name="Brown E."/>
            <person name="Allard M.W."/>
            <person name="Luo Y.L."/>
        </authorList>
    </citation>
    <scope>NUCLEOTIDE SEQUENCE [LARGE SCALE GENOMIC DNA]</scope>
    <source>
        <strain evidence="2 3">TS-15</strain>
    </source>
</reference>
<feature type="repeat" description="TPR" evidence="1">
    <location>
        <begin position="69"/>
        <end position="102"/>
    </location>
</feature>
<keyword evidence="1" id="KW-0802">TPR repeat</keyword>
<dbReference type="Proteomes" id="UP000015344">
    <property type="component" value="Unassembled WGS sequence"/>
</dbReference>
<dbReference type="InterPro" id="IPR019734">
    <property type="entry name" value="TPR_rpt"/>
</dbReference>
<gene>
    <name evidence="2" type="ORF">PAALTS15_28891</name>
</gene>
<proteinExistence type="predicted"/>
<dbReference type="EMBL" id="ATMT01000104">
    <property type="protein sequence ID" value="EPY03838.1"/>
    <property type="molecule type" value="Genomic_DNA"/>
</dbReference>